<dbReference type="Proteomes" id="UP000652761">
    <property type="component" value="Unassembled WGS sequence"/>
</dbReference>
<protein>
    <recommendedName>
        <fullName evidence="4">Secreted protein</fullName>
    </recommendedName>
</protein>
<evidence type="ECO:0000256" key="1">
    <source>
        <dbReference type="SAM" id="SignalP"/>
    </source>
</evidence>
<keyword evidence="1" id="KW-0732">Signal</keyword>
<dbReference type="EMBL" id="NMUH01007446">
    <property type="protein sequence ID" value="MQM17280.1"/>
    <property type="molecule type" value="Genomic_DNA"/>
</dbReference>
<evidence type="ECO:0000313" key="2">
    <source>
        <dbReference type="EMBL" id="MQM17280.1"/>
    </source>
</evidence>
<accession>A0A843XDF0</accession>
<reference evidence="2" key="1">
    <citation type="submission" date="2017-07" db="EMBL/GenBank/DDBJ databases">
        <title>Taro Niue Genome Assembly and Annotation.</title>
        <authorList>
            <person name="Atibalentja N."/>
            <person name="Keating K."/>
            <person name="Fields C.J."/>
        </authorList>
    </citation>
    <scope>NUCLEOTIDE SEQUENCE</scope>
    <source>
        <strain evidence="2">Niue_2</strain>
        <tissue evidence="2">Leaf</tissue>
    </source>
</reference>
<gene>
    <name evidence="2" type="ORF">Taro_050249</name>
</gene>
<proteinExistence type="predicted"/>
<evidence type="ECO:0000313" key="3">
    <source>
        <dbReference type="Proteomes" id="UP000652761"/>
    </source>
</evidence>
<sequence length="164" mass="17711">MEETRCVRVSFLCFCGLLRMVVLHCGVVSPGCASLNSGHWVPVGLVRGLLWRVLPVSRGVAWPLVHLGVKATCQLSRSPEVPVRATRGLAPVGLSEVVEGFLQRSGAVERPGARAERRRVRGARRRCAKHCFRFVPDSVGFYGSRVCATTLVGGRGVVLFSSAA</sequence>
<comment type="caution">
    <text evidence="2">The sequence shown here is derived from an EMBL/GenBank/DDBJ whole genome shotgun (WGS) entry which is preliminary data.</text>
</comment>
<name>A0A843XDF0_COLES</name>
<feature type="chain" id="PRO_5032610009" description="Secreted protein" evidence="1">
    <location>
        <begin position="26"/>
        <end position="164"/>
    </location>
</feature>
<organism evidence="2 3">
    <name type="scientific">Colocasia esculenta</name>
    <name type="common">Wild taro</name>
    <name type="synonym">Arum esculentum</name>
    <dbReference type="NCBI Taxonomy" id="4460"/>
    <lineage>
        <taxon>Eukaryota</taxon>
        <taxon>Viridiplantae</taxon>
        <taxon>Streptophyta</taxon>
        <taxon>Embryophyta</taxon>
        <taxon>Tracheophyta</taxon>
        <taxon>Spermatophyta</taxon>
        <taxon>Magnoliopsida</taxon>
        <taxon>Liliopsida</taxon>
        <taxon>Araceae</taxon>
        <taxon>Aroideae</taxon>
        <taxon>Colocasieae</taxon>
        <taxon>Colocasia</taxon>
    </lineage>
</organism>
<evidence type="ECO:0008006" key="4">
    <source>
        <dbReference type="Google" id="ProtNLM"/>
    </source>
</evidence>
<dbReference type="AlphaFoldDB" id="A0A843XDF0"/>
<keyword evidence="3" id="KW-1185">Reference proteome</keyword>
<feature type="signal peptide" evidence="1">
    <location>
        <begin position="1"/>
        <end position="25"/>
    </location>
</feature>